<feature type="compositionally biased region" description="Polar residues" evidence="1">
    <location>
        <begin position="156"/>
        <end position="169"/>
    </location>
</feature>
<organism evidence="4 5">
    <name type="scientific">Tricholomella constricta</name>
    <dbReference type="NCBI Taxonomy" id="117010"/>
    <lineage>
        <taxon>Eukaryota</taxon>
        <taxon>Fungi</taxon>
        <taxon>Dikarya</taxon>
        <taxon>Basidiomycota</taxon>
        <taxon>Agaricomycotina</taxon>
        <taxon>Agaricomycetes</taxon>
        <taxon>Agaricomycetidae</taxon>
        <taxon>Agaricales</taxon>
        <taxon>Tricholomatineae</taxon>
        <taxon>Lyophyllaceae</taxon>
        <taxon>Tricholomella</taxon>
    </lineage>
</organism>
<name>A0A8H5M060_9AGAR</name>
<accession>A0A8H5M060</accession>
<feature type="compositionally biased region" description="Polar residues" evidence="1">
    <location>
        <begin position="214"/>
        <end position="228"/>
    </location>
</feature>
<keyword evidence="2" id="KW-0812">Transmembrane</keyword>
<keyword evidence="5" id="KW-1185">Reference proteome</keyword>
<proteinExistence type="predicted"/>
<comment type="caution">
    <text evidence="4">The sequence shown here is derived from an EMBL/GenBank/DDBJ whole genome shotgun (WGS) entry which is preliminary data.</text>
</comment>
<feature type="chain" id="PRO_5034227275" evidence="3">
    <location>
        <begin position="31"/>
        <end position="254"/>
    </location>
</feature>
<feature type="compositionally biased region" description="Basic and acidic residues" evidence="1">
    <location>
        <begin position="241"/>
        <end position="254"/>
    </location>
</feature>
<dbReference type="Proteomes" id="UP000565441">
    <property type="component" value="Unassembled WGS sequence"/>
</dbReference>
<feature type="transmembrane region" description="Helical" evidence="2">
    <location>
        <begin position="54"/>
        <end position="75"/>
    </location>
</feature>
<evidence type="ECO:0000313" key="4">
    <source>
        <dbReference type="EMBL" id="KAF5375952.1"/>
    </source>
</evidence>
<evidence type="ECO:0000256" key="3">
    <source>
        <dbReference type="SAM" id="SignalP"/>
    </source>
</evidence>
<protein>
    <submittedName>
        <fullName evidence="4">Uncharacterized protein</fullName>
    </submittedName>
</protein>
<evidence type="ECO:0000256" key="1">
    <source>
        <dbReference type="SAM" id="MobiDB-lite"/>
    </source>
</evidence>
<feature type="signal peptide" evidence="3">
    <location>
        <begin position="1"/>
        <end position="30"/>
    </location>
</feature>
<keyword evidence="3" id="KW-0732">Signal</keyword>
<keyword evidence="2" id="KW-1133">Transmembrane helix</keyword>
<evidence type="ECO:0000256" key="2">
    <source>
        <dbReference type="SAM" id="Phobius"/>
    </source>
</evidence>
<feature type="compositionally biased region" description="Polar residues" evidence="1">
    <location>
        <begin position="178"/>
        <end position="198"/>
    </location>
</feature>
<feature type="region of interest" description="Disordered" evidence="1">
    <location>
        <begin position="124"/>
        <end position="254"/>
    </location>
</feature>
<reference evidence="4 5" key="1">
    <citation type="journal article" date="2020" name="ISME J.">
        <title>Uncovering the hidden diversity of litter-decomposition mechanisms in mushroom-forming fungi.</title>
        <authorList>
            <person name="Floudas D."/>
            <person name="Bentzer J."/>
            <person name="Ahren D."/>
            <person name="Johansson T."/>
            <person name="Persson P."/>
            <person name="Tunlid A."/>
        </authorList>
    </citation>
    <scope>NUCLEOTIDE SEQUENCE [LARGE SCALE GENOMIC DNA]</scope>
    <source>
        <strain evidence="4 5">CBS 661.87</strain>
    </source>
</reference>
<gene>
    <name evidence="4" type="ORF">D9615_008159</name>
</gene>
<sequence length="254" mass="27265">MKRNSSSNLRFVGGAVALLWGMGAIPGVAADEVCYTTIDGFWKCTKRLSLGVRIAICIGVSILLSALLALCLCLGTRNRRSRRQQEAIAAVYQVEASQIQGPPPTTYVTSFDPRSAAAYPLPNSAYAHSQSHSPNPPSAFPQTPAGYPHTPDADTLSANPHAQGNSRSPARSPHVRFQPTQERYQGKFSTKPPQTAPVNTGYGGPGAYPFPGYTSKSGSSQQPHTAYSTGFPRPLYTGQAVEKETDREARKDIV</sequence>
<keyword evidence="2" id="KW-0472">Membrane</keyword>
<dbReference type="EMBL" id="JAACJP010000031">
    <property type="protein sequence ID" value="KAF5375952.1"/>
    <property type="molecule type" value="Genomic_DNA"/>
</dbReference>
<evidence type="ECO:0000313" key="5">
    <source>
        <dbReference type="Proteomes" id="UP000565441"/>
    </source>
</evidence>
<dbReference type="AlphaFoldDB" id="A0A8H5M060"/>
<dbReference type="OrthoDB" id="3064298at2759"/>